<evidence type="ECO:0000313" key="2">
    <source>
        <dbReference type="Proteomes" id="UP000838756"/>
    </source>
</evidence>
<keyword evidence="2" id="KW-1185">Reference proteome</keyword>
<dbReference type="OrthoDB" id="6924690at2759"/>
<gene>
    <name evidence="1" type="primary">jg13765</name>
    <name evidence="1" type="ORF">PAEG_LOCUS5307</name>
</gene>
<organism evidence="1 2">
    <name type="scientific">Pararge aegeria aegeria</name>
    <dbReference type="NCBI Taxonomy" id="348720"/>
    <lineage>
        <taxon>Eukaryota</taxon>
        <taxon>Metazoa</taxon>
        <taxon>Ecdysozoa</taxon>
        <taxon>Arthropoda</taxon>
        <taxon>Hexapoda</taxon>
        <taxon>Insecta</taxon>
        <taxon>Pterygota</taxon>
        <taxon>Neoptera</taxon>
        <taxon>Endopterygota</taxon>
        <taxon>Lepidoptera</taxon>
        <taxon>Glossata</taxon>
        <taxon>Ditrysia</taxon>
        <taxon>Papilionoidea</taxon>
        <taxon>Nymphalidae</taxon>
        <taxon>Satyrinae</taxon>
        <taxon>Satyrini</taxon>
        <taxon>Parargina</taxon>
        <taxon>Pararge</taxon>
    </lineage>
</organism>
<reference evidence="1" key="1">
    <citation type="submission" date="2022-03" db="EMBL/GenBank/DDBJ databases">
        <authorList>
            <person name="Lindestad O."/>
        </authorList>
    </citation>
    <scope>NUCLEOTIDE SEQUENCE</scope>
</reference>
<proteinExistence type="predicted"/>
<dbReference type="Proteomes" id="UP000838756">
    <property type="component" value="Unassembled WGS sequence"/>
</dbReference>
<name>A0A8S4QRI9_9NEOP</name>
<evidence type="ECO:0000313" key="1">
    <source>
        <dbReference type="EMBL" id="CAH2217416.1"/>
    </source>
</evidence>
<accession>A0A8S4QRI9</accession>
<dbReference type="AlphaFoldDB" id="A0A8S4QRI9"/>
<protein>
    <submittedName>
        <fullName evidence="1">Jg13765 protein</fullName>
    </submittedName>
</protein>
<comment type="caution">
    <text evidence="1">The sequence shown here is derived from an EMBL/GenBank/DDBJ whole genome shotgun (WGS) entry which is preliminary data.</text>
</comment>
<sequence>MTCVPALSVTQCRKYDLEQEARTLYGESLKTLMQRFRRTAEYLAILNDEPWQVVQMQKRLEAVGDRTAYVYALQLYDQVVLEIGGNVTSLRAGALRPPG</sequence>
<dbReference type="EMBL" id="CAKXAJ010018032">
    <property type="protein sequence ID" value="CAH2217416.1"/>
    <property type="molecule type" value="Genomic_DNA"/>
</dbReference>